<name>A0A3G5A2F9_9VIRU</name>
<protein>
    <submittedName>
        <fullName evidence="1">Uncharacterized protein</fullName>
    </submittedName>
</protein>
<gene>
    <name evidence="1" type="ORF">Harvfovirus32_4</name>
</gene>
<reference evidence="1" key="1">
    <citation type="submission" date="2018-10" db="EMBL/GenBank/DDBJ databases">
        <title>Hidden diversity of soil giant viruses.</title>
        <authorList>
            <person name="Schulz F."/>
            <person name="Alteio L."/>
            <person name="Goudeau D."/>
            <person name="Ryan E.M."/>
            <person name="Malmstrom R.R."/>
            <person name="Blanchard J."/>
            <person name="Woyke T."/>
        </authorList>
    </citation>
    <scope>NUCLEOTIDE SEQUENCE</scope>
    <source>
        <strain evidence="1">HAV1</strain>
    </source>
</reference>
<dbReference type="EMBL" id="MK072274">
    <property type="protein sequence ID" value="AYV81408.1"/>
    <property type="molecule type" value="Genomic_DNA"/>
</dbReference>
<sequence>MNPLILFKKHEIPECETLLSITRYLWYKNIDVRPKNVIERNFPQKIKILPTIVLPNKEIIEGLDNIVNFYEQLFEIDNLENNALLFIKNNPNFRISDMSTHKKMNFNLFE</sequence>
<proteinExistence type="predicted"/>
<evidence type="ECO:0000313" key="1">
    <source>
        <dbReference type="EMBL" id="AYV81408.1"/>
    </source>
</evidence>
<organism evidence="1">
    <name type="scientific">Harvfovirus sp</name>
    <dbReference type="NCBI Taxonomy" id="2487768"/>
    <lineage>
        <taxon>Viruses</taxon>
        <taxon>Varidnaviria</taxon>
        <taxon>Bamfordvirae</taxon>
        <taxon>Nucleocytoviricota</taxon>
        <taxon>Megaviricetes</taxon>
        <taxon>Imitervirales</taxon>
        <taxon>Mimiviridae</taxon>
        <taxon>Klosneuvirinae</taxon>
    </lineage>
</organism>
<accession>A0A3G5A2F9</accession>